<dbReference type="InterPro" id="IPR005107">
    <property type="entry name" value="CO_DH_flav_C"/>
</dbReference>
<proteinExistence type="predicted"/>
<reference evidence="5 6" key="1">
    <citation type="journal article" date="2018" name="Microbiome">
        <title>Fine metagenomic profile of the Mediterranean stratified and mixed water columns revealed by assembly and recruitment.</title>
        <authorList>
            <person name="Haro-Moreno J.M."/>
            <person name="Lopez-Perez M."/>
            <person name="De La Torre J.R."/>
            <person name="Picazo A."/>
            <person name="Camacho A."/>
            <person name="Rodriguez-Valera F."/>
        </authorList>
    </citation>
    <scope>NUCLEOTIDE SEQUENCE [LARGE SCALE GENOMIC DNA]</scope>
    <source>
        <strain evidence="5">MED-G57</strain>
    </source>
</reference>
<dbReference type="PANTHER" id="PTHR42659">
    <property type="entry name" value="XANTHINE DEHYDROGENASE SUBUNIT C-RELATED"/>
    <property type="match status" value="1"/>
</dbReference>
<evidence type="ECO:0000313" key="5">
    <source>
        <dbReference type="EMBL" id="RCL73182.1"/>
    </source>
</evidence>
<evidence type="ECO:0000259" key="4">
    <source>
        <dbReference type="PROSITE" id="PS51387"/>
    </source>
</evidence>
<dbReference type="AlphaFoldDB" id="A0A368DMX0"/>
<dbReference type="Proteomes" id="UP000253570">
    <property type="component" value="Unassembled WGS sequence"/>
</dbReference>
<dbReference type="InterPro" id="IPR036683">
    <property type="entry name" value="CO_DH_flav_C_dom_sf"/>
</dbReference>
<sequence length="264" mass="28965">MYNFKYHKVNTIQEASNLLISCDDPKILAGGHTLIPTLKQRLSQPSDIIDISMIKDLNKIDLEDNKIIIGALCTHNDIASSIDVLSNIDSLSKLAQQIGDPQVRHRGTIGGSIANADPAADYPAAVIALDAKIYTSKSIYNSDDFFVEMFETAISPDEIIQKIEFTIPTASTYRKFRNPASGYAMAGVFIAKFDDIVRVAITGASSVVFRLRDLEDALSNNFTTSVLDNITIDSSDFNDDIHASSKYRGNLVKVLIEEAISDLI</sequence>
<dbReference type="Gene3D" id="3.30.465.10">
    <property type="match status" value="1"/>
</dbReference>
<evidence type="ECO:0000256" key="3">
    <source>
        <dbReference type="ARBA" id="ARBA00023002"/>
    </source>
</evidence>
<dbReference type="SMART" id="SM01092">
    <property type="entry name" value="CO_deh_flav_C"/>
    <property type="match status" value="1"/>
</dbReference>
<dbReference type="Gene3D" id="3.30.43.10">
    <property type="entry name" value="Uridine Diphospho-n-acetylenolpyruvylglucosamine Reductase, domain 2"/>
    <property type="match status" value="1"/>
</dbReference>
<dbReference type="Pfam" id="PF00941">
    <property type="entry name" value="FAD_binding_5"/>
    <property type="match status" value="1"/>
</dbReference>
<gene>
    <name evidence="5" type="ORF">DBW71_04365</name>
</gene>
<dbReference type="GO" id="GO:0016491">
    <property type="term" value="F:oxidoreductase activity"/>
    <property type="evidence" value="ECO:0007669"/>
    <property type="project" value="UniProtKB-KW"/>
</dbReference>
<dbReference type="SUPFAM" id="SSF56176">
    <property type="entry name" value="FAD-binding/transporter-associated domain-like"/>
    <property type="match status" value="1"/>
</dbReference>
<protein>
    <submittedName>
        <fullName evidence="5">Xanthine dehydrogenase family protein subunit M</fullName>
    </submittedName>
</protein>
<dbReference type="InterPro" id="IPR036318">
    <property type="entry name" value="FAD-bd_PCMH-like_sf"/>
</dbReference>
<dbReference type="InterPro" id="IPR016167">
    <property type="entry name" value="FAD-bd_PCMH_sub1"/>
</dbReference>
<dbReference type="InterPro" id="IPR016169">
    <property type="entry name" value="FAD-bd_PCMH_sub2"/>
</dbReference>
<dbReference type="PROSITE" id="PS51387">
    <property type="entry name" value="FAD_PCMH"/>
    <property type="match status" value="1"/>
</dbReference>
<dbReference type="InterPro" id="IPR051312">
    <property type="entry name" value="Diverse_Substr_Oxidored"/>
</dbReference>
<dbReference type="Gene3D" id="3.30.390.50">
    <property type="entry name" value="CO dehydrogenase flavoprotein, C-terminal domain"/>
    <property type="match status" value="1"/>
</dbReference>
<keyword evidence="3" id="KW-0560">Oxidoreductase</keyword>
<keyword evidence="2" id="KW-0274">FAD</keyword>
<dbReference type="GO" id="GO:0071949">
    <property type="term" value="F:FAD binding"/>
    <property type="evidence" value="ECO:0007669"/>
    <property type="project" value="InterPro"/>
</dbReference>
<organism evidence="5 6">
    <name type="scientific">PS1 clade bacterium</name>
    <dbReference type="NCBI Taxonomy" id="2175152"/>
    <lineage>
        <taxon>Bacteria</taxon>
        <taxon>Pseudomonadati</taxon>
        <taxon>Pseudomonadota</taxon>
        <taxon>Alphaproteobacteria</taxon>
        <taxon>PS1 clade</taxon>
    </lineage>
</organism>
<name>A0A368DMX0_9PROT</name>
<comment type="caution">
    <text evidence="5">The sequence shown here is derived from an EMBL/GenBank/DDBJ whole genome shotgun (WGS) entry which is preliminary data.</text>
</comment>
<evidence type="ECO:0000256" key="1">
    <source>
        <dbReference type="ARBA" id="ARBA00022630"/>
    </source>
</evidence>
<dbReference type="InterPro" id="IPR016166">
    <property type="entry name" value="FAD-bd_PCMH"/>
</dbReference>
<dbReference type="InterPro" id="IPR002346">
    <property type="entry name" value="Mopterin_DH_FAD-bd"/>
</dbReference>
<dbReference type="PANTHER" id="PTHR42659:SF2">
    <property type="entry name" value="XANTHINE DEHYDROGENASE SUBUNIT C-RELATED"/>
    <property type="match status" value="1"/>
</dbReference>
<accession>A0A368DMX0</accession>
<evidence type="ECO:0000256" key="2">
    <source>
        <dbReference type="ARBA" id="ARBA00022827"/>
    </source>
</evidence>
<keyword evidence="1" id="KW-0285">Flavoprotein</keyword>
<dbReference type="SUPFAM" id="SSF55447">
    <property type="entry name" value="CO dehydrogenase flavoprotein C-terminal domain-like"/>
    <property type="match status" value="1"/>
</dbReference>
<evidence type="ECO:0000313" key="6">
    <source>
        <dbReference type="Proteomes" id="UP000253570"/>
    </source>
</evidence>
<feature type="domain" description="FAD-binding PCMH-type" evidence="4">
    <location>
        <begin position="1"/>
        <end position="170"/>
    </location>
</feature>
<dbReference type="EMBL" id="QOQD01000009">
    <property type="protein sequence ID" value="RCL73182.1"/>
    <property type="molecule type" value="Genomic_DNA"/>
</dbReference>